<organism evidence="4 5">
    <name type="scientific">Streptomyces zhaozhouensis</name>
    <dbReference type="NCBI Taxonomy" id="1300267"/>
    <lineage>
        <taxon>Bacteria</taxon>
        <taxon>Bacillati</taxon>
        <taxon>Actinomycetota</taxon>
        <taxon>Actinomycetes</taxon>
        <taxon>Kitasatosporales</taxon>
        <taxon>Streptomycetaceae</taxon>
        <taxon>Streptomyces</taxon>
    </lineage>
</organism>
<sequence>MELAFFLVIAAATLAFFVAALSAGAGRILGLRLGLIRATLTGGAGAAVFWMVGELMGDARGGALITVQLGLAAVAALLFLALSEVLLPTGSLANVVRWPGRVRRQIARTRRYSALSRIAIRHGLGSALSGRGRGRKGRPATGESYRSTAINLRLALEEAGATFVKVGQLLSTRYDLLPMEFIEELSQLQHQVAPEPTERITPVLREALGADPSEIFAEFDPEPLAAGSMAQVYRARLRNGDAVAVKVQRPSARDVVEQDLDILFRLSSKLEQHTDWGRNFGATELAAGFAASLHEELDLRVEARNMVAIAASAGADDPEIDVAIPRVYEELSSERVLVLEWLDGVTLDTAGPVLEERGLDPTEVARRLLRCLLQQIMTGGVFHADPHPGNIMLLEDGRLVLLDFGSVGRIDRSLRSSLQTMLLAIHRQDPAALCDAMLELVERHEDTDADQLERSLGRFMAKHLAPGGPPDQAAIFAELFVMVTAHGLRVPPELAAVFRAIGTITGSVQRIAPDFDLVEEAQSLAAGQIQEKLTPEAAGRTIAEETLSLIPVIRRLPRRIDRITDSLEGGRLGFQVRLLADPRDRRFIRGIVNDVLLSFLGGLIGLMGVLLLRAEESEDSEIAGSLTLYDVIGLNLLMLSGVLVLRVIFSIIRAPR</sequence>
<dbReference type="Pfam" id="PF03109">
    <property type="entry name" value="ABC1"/>
    <property type="match status" value="1"/>
</dbReference>
<keyword evidence="5" id="KW-1185">Reference proteome</keyword>
<feature type="transmembrane region" description="Helical" evidence="2">
    <location>
        <begin position="591"/>
        <end position="612"/>
    </location>
</feature>
<comment type="similarity">
    <text evidence="1">Belongs to the protein kinase superfamily. ADCK protein kinase family.</text>
</comment>
<dbReference type="EMBL" id="OCNE01000006">
    <property type="protein sequence ID" value="SOD62574.1"/>
    <property type="molecule type" value="Genomic_DNA"/>
</dbReference>
<evidence type="ECO:0000259" key="3">
    <source>
        <dbReference type="PROSITE" id="PS50011"/>
    </source>
</evidence>
<dbReference type="InterPro" id="IPR004147">
    <property type="entry name" value="ABC1_dom"/>
</dbReference>
<dbReference type="InterPro" id="IPR011009">
    <property type="entry name" value="Kinase-like_dom_sf"/>
</dbReference>
<evidence type="ECO:0000256" key="1">
    <source>
        <dbReference type="ARBA" id="ARBA00009670"/>
    </source>
</evidence>
<dbReference type="InterPro" id="IPR050154">
    <property type="entry name" value="UbiB_kinase"/>
</dbReference>
<dbReference type="Proteomes" id="UP000219072">
    <property type="component" value="Unassembled WGS sequence"/>
</dbReference>
<protein>
    <submittedName>
        <fullName evidence="4">Ubiquinone biosynthesis protein</fullName>
    </submittedName>
</protein>
<keyword evidence="2" id="KW-0812">Transmembrane</keyword>
<name>A0A286DVH5_9ACTN</name>
<dbReference type="GO" id="GO:0005524">
    <property type="term" value="F:ATP binding"/>
    <property type="evidence" value="ECO:0007669"/>
    <property type="project" value="InterPro"/>
</dbReference>
<feature type="domain" description="Protein kinase" evidence="3">
    <location>
        <begin position="218"/>
        <end position="553"/>
    </location>
</feature>
<keyword evidence="2" id="KW-0472">Membrane</keyword>
<dbReference type="SMART" id="SM00220">
    <property type="entry name" value="S_TKc"/>
    <property type="match status" value="1"/>
</dbReference>
<dbReference type="CDD" id="cd05121">
    <property type="entry name" value="ABC1_ADCK3-like"/>
    <property type="match status" value="1"/>
</dbReference>
<gene>
    <name evidence="4" type="ORF">SAMN06297387_106151</name>
</gene>
<proteinExistence type="inferred from homology"/>
<dbReference type="Gene3D" id="1.10.510.10">
    <property type="entry name" value="Transferase(Phosphotransferase) domain 1"/>
    <property type="match status" value="1"/>
</dbReference>
<dbReference type="SUPFAM" id="SSF56112">
    <property type="entry name" value="Protein kinase-like (PK-like)"/>
    <property type="match status" value="1"/>
</dbReference>
<dbReference type="InterPro" id="IPR000719">
    <property type="entry name" value="Prot_kinase_dom"/>
</dbReference>
<evidence type="ECO:0000313" key="4">
    <source>
        <dbReference type="EMBL" id="SOD62574.1"/>
    </source>
</evidence>
<evidence type="ECO:0000256" key="2">
    <source>
        <dbReference type="SAM" id="Phobius"/>
    </source>
</evidence>
<feature type="transmembrane region" description="Helical" evidence="2">
    <location>
        <begin position="6"/>
        <end position="23"/>
    </location>
</feature>
<dbReference type="RefSeq" id="WP_097231045.1">
    <property type="nucleotide sequence ID" value="NZ_OCNE01000006.1"/>
</dbReference>
<reference evidence="4 5" key="1">
    <citation type="submission" date="2017-09" db="EMBL/GenBank/DDBJ databases">
        <authorList>
            <person name="Ehlers B."/>
            <person name="Leendertz F.H."/>
        </authorList>
    </citation>
    <scope>NUCLEOTIDE SEQUENCE [LARGE SCALE GENOMIC DNA]</scope>
    <source>
        <strain evidence="4 5">CGMCC 4.7095</strain>
    </source>
</reference>
<evidence type="ECO:0000313" key="5">
    <source>
        <dbReference type="Proteomes" id="UP000219072"/>
    </source>
</evidence>
<feature type="transmembrane region" description="Helical" evidence="2">
    <location>
        <begin position="35"/>
        <end position="53"/>
    </location>
</feature>
<dbReference type="PANTHER" id="PTHR10566">
    <property type="entry name" value="CHAPERONE-ACTIVITY OF BC1 COMPLEX CABC1 -RELATED"/>
    <property type="match status" value="1"/>
</dbReference>
<feature type="transmembrane region" description="Helical" evidence="2">
    <location>
        <begin position="65"/>
        <end position="87"/>
    </location>
</feature>
<accession>A0A286DVH5</accession>
<dbReference type="PROSITE" id="PS50011">
    <property type="entry name" value="PROTEIN_KINASE_DOM"/>
    <property type="match status" value="1"/>
</dbReference>
<keyword evidence="2" id="KW-1133">Transmembrane helix</keyword>
<keyword evidence="4" id="KW-0830">Ubiquinone</keyword>
<dbReference type="GO" id="GO:0004672">
    <property type="term" value="F:protein kinase activity"/>
    <property type="evidence" value="ECO:0007669"/>
    <property type="project" value="InterPro"/>
</dbReference>
<feature type="transmembrane region" description="Helical" evidence="2">
    <location>
        <begin position="632"/>
        <end position="652"/>
    </location>
</feature>
<dbReference type="OrthoDB" id="9795390at2"/>
<dbReference type="AlphaFoldDB" id="A0A286DVH5"/>
<dbReference type="PANTHER" id="PTHR10566:SF113">
    <property type="entry name" value="PROTEIN ACTIVITY OF BC1 COMPLEX KINASE 7, CHLOROPLASTIC"/>
    <property type="match status" value="1"/>
</dbReference>